<organism evidence="3 4">
    <name type="scientific">Virgisporangium aliadipatigenens</name>
    <dbReference type="NCBI Taxonomy" id="741659"/>
    <lineage>
        <taxon>Bacteria</taxon>
        <taxon>Bacillati</taxon>
        <taxon>Actinomycetota</taxon>
        <taxon>Actinomycetes</taxon>
        <taxon>Micromonosporales</taxon>
        <taxon>Micromonosporaceae</taxon>
        <taxon>Virgisporangium</taxon>
    </lineage>
</organism>
<dbReference type="GO" id="GO:0006633">
    <property type="term" value="P:fatty acid biosynthetic process"/>
    <property type="evidence" value="ECO:0007669"/>
    <property type="project" value="InterPro"/>
</dbReference>
<gene>
    <name evidence="3" type="ORF">Val02_15430</name>
</gene>
<dbReference type="AlphaFoldDB" id="A0A8J3YHR7"/>
<dbReference type="SUPFAM" id="SSF54637">
    <property type="entry name" value="Thioesterase/thiol ester dehydrase-isomerase"/>
    <property type="match status" value="1"/>
</dbReference>
<dbReference type="InterPro" id="IPR029069">
    <property type="entry name" value="HotDog_dom_sf"/>
</dbReference>
<accession>A0A8J3YHR7</accession>
<dbReference type="GO" id="GO:0004312">
    <property type="term" value="F:fatty acid synthase activity"/>
    <property type="evidence" value="ECO:0007669"/>
    <property type="project" value="InterPro"/>
</dbReference>
<protein>
    <submittedName>
        <fullName evidence="3">MaoC family dehydratase</fullName>
    </submittedName>
</protein>
<dbReference type="EMBL" id="BOPF01000004">
    <property type="protein sequence ID" value="GIJ44657.1"/>
    <property type="molecule type" value="Genomic_DNA"/>
</dbReference>
<dbReference type="Proteomes" id="UP000619260">
    <property type="component" value="Unassembled WGS sequence"/>
</dbReference>
<evidence type="ECO:0000256" key="1">
    <source>
        <dbReference type="ARBA" id="ARBA00005254"/>
    </source>
</evidence>
<evidence type="ECO:0000313" key="3">
    <source>
        <dbReference type="EMBL" id="GIJ44657.1"/>
    </source>
</evidence>
<evidence type="ECO:0000259" key="2">
    <source>
        <dbReference type="Pfam" id="PF01575"/>
    </source>
</evidence>
<comment type="similarity">
    <text evidence="1">Belongs to the enoyl-CoA hydratase/isomerase family.</text>
</comment>
<sequence>MAVFTTGAELAPLTFVVTRADLIRYAGASLDFNPIHWSDRVAVKNGLPGVIAHGMYTMALAARALTTWAGDPAAVTDFSVRFTRPVIVPDDDSGVEVVISGVVKEVAEDGTAQVMVTAVSAGEKVLGQARATVRPGRLLDPAE</sequence>
<keyword evidence="4" id="KW-1185">Reference proteome</keyword>
<dbReference type="InterPro" id="IPR002539">
    <property type="entry name" value="MaoC-like_dom"/>
</dbReference>
<dbReference type="RefSeq" id="WP_203898209.1">
    <property type="nucleotide sequence ID" value="NZ_BOPF01000004.1"/>
</dbReference>
<dbReference type="GO" id="GO:0005835">
    <property type="term" value="C:fatty acid synthase complex"/>
    <property type="evidence" value="ECO:0007669"/>
    <property type="project" value="InterPro"/>
</dbReference>
<comment type="caution">
    <text evidence="3">The sequence shown here is derived from an EMBL/GenBank/DDBJ whole genome shotgun (WGS) entry which is preliminary data.</text>
</comment>
<dbReference type="InterPro" id="IPR003965">
    <property type="entry name" value="Fatty_acid_synthase"/>
</dbReference>
<evidence type="ECO:0000313" key="4">
    <source>
        <dbReference type="Proteomes" id="UP000619260"/>
    </source>
</evidence>
<dbReference type="PANTHER" id="PTHR43841:SF3">
    <property type="entry name" value="(3R)-HYDROXYACYL-ACP DEHYDRATASE SUBUNIT HADB"/>
    <property type="match status" value="1"/>
</dbReference>
<reference evidence="3" key="1">
    <citation type="submission" date="2021-01" db="EMBL/GenBank/DDBJ databases">
        <title>Whole genome shotgun sequence of Virgisporangium aliadipatigenens NBRC 105644.</title>
        <authorList>
            <person name="Komaki H."/>
            <person name="Tamura T."/>
        </authorList>
    </citation>
    <scope>NUCLEOTIDE SEQUENCE</scope>
    <source>
        <strain evidence="3">NBRC 105644</strain>
    </source>
</reference>
<dbReference type="Pfam" id="PF01575">
    <property type="entry name" value="MaoC_dehydratas"/>
    <property type="match status" value="1"/>
</dbReference>
<dbReference type="Gene3D" id="3.10.129.10">
    <property type="entry name" value="Hotdog Thioesterase"/>
    <property type="match status" value="1"/>
</dbReference>
<dbReference type="PANTHER" id="PTHR43841">
    <property type="entry name" value="3-HYDROXYACYL-THIOESTER DEHYDRATASE HTDX-RELATED"/>
    <property type="match status" value="1"/>
</dbReference>
<name>A0A8J3YHR7_9ACTN</name>
<proteinExistence type="inferred from homology"/>
<feature type="domain" description="MaoC-like" evidence="2">
    <location>
        <begin position="14"/>
        <end position="113"/>
    </location>
</feature>
<dbReference type="PRINTS" id="PR01483">
    <property type="entry name" value="FASYNTHASE"/>
</dbReference>